<dbReference type="Proteomes" id="UP001266305">
    <property type="component" value="Unassembled WGS sequence"/>
</dbReference>
<organism evidence="3 4">
    <name type="scientific">Saguinus oedipus</name>
    <name type="common">Cotton-top tamarin</name>
    <name type="synonym">Oedipomidas oedipus</name>
    <dbReference type="NCBI Taxonomy" id="9490"/>
    <lineage>
        <taxon>Eukaryota</taxon>
        <taxon>Metazoa</taxon>
        <taxon>Chordata</taxon>
        <taxon>Craniata</taxon>
        <taxon>Vertebrata</taxon>
        <taxon>Euteleostomi</taxon>
        <taxon>Mammalia</taxon>
        <taxon>Eutheria</taxon>
        <taxon>Euarchontoglires</taxon>
        <taxon>Primates</taxon>
        <taxon>Haplorrhini</taxon>
        <taxon>Platyrrhini</taxon>
        <taxon>Cebidae</taxon>
        <taxon>Callitrichinae</taxon>
        <taxon>Saguinus</taxon>
    </lineage>
</organism>
<dbReference type="InterPro" id="IPR031259">
    <property type="entry name" value="ILBP"/>
</dbReference>
<dbReference type="EMBL" id="JASSZA010000007">
    <property type="protein sequence ID" value="KAK2105890.1"/>
    <property type="molecule type" value="Genomic_DNA"/>
</dbReference>
<comment type="caution">
    <text evidence="3">The sequence shown here is derived from an EMBL/GenBank/DDBJ whole genome shotgun (WGS) entry which is preliminary data.</text>
</comment>
<feature type="region of interest" description="Disordered" evidence="2">
    <location>
        <begin position="44"/>
        <end position="84"/>
    </location>
</feature>
<sequence>MPYDAPVELWVKAHTSPEAFQLYWKAANADTHYTSYQKAANADTHYTSRQKADTHCASHQKPQAMSRSHRGSGIPLSQRLPNRREKKGNLSLHKEENRFLAANNIEVVQETLTVTRSDFENSCQILRFCTSSIDFATRKIAKLLKPQKVIEQNGDSFTIHTNSSLRNYVVKFKVGEEFEEDNKGLDNRKCKSLVIWNNDRLTCVQKGEKKNRGWTHWIEGDKLYLVFATFCSYF</sequence>
<gene>
    <name evidence="3" type="ORF">P7K49_015404</name>
</gene>
<dbReference type="SUPFAM" id="SSF50814">
    <property type="entry name" value="Lipocalins"/>
    <property type="match status" value="1"/>
</dbReference>
<dbReference type="InterPro" id="IPR012674">
    <property type="entry name" value="Calycin"/>
</dbReference>
<keyword evidence="4" id="KW-1185">Reference proteome</keyword>
<accession>A0ABQ9V971</accession>
<evidence type="ECO:0000256" key="1">
    <source>
        <dbReference type="ARBA" id="ARBA00008390"/>
    </source>
</evidence>
<comment type="similarity">
    <text evidence="1">Belongs to the calycin superfamily. Fatty-acid binding protein (FABP) family.</text>
</comment>
<evidence type="ECO:0000313" key="3">
    <source>
        <dbReference type="EMBL" id="KAK2105890.1"/>
    </source>
</evidence>
<evidence type="ECO:0008006" key="5">
    <source>
        <dbReference type="Google" id="ProtNLM"/>
    </source>
</evidence>
<dbReference type="PANTHER" id="PTHR11955">
    <property type="entry name" value="FATTY ACID BINDING PROTEIN"/>
    <property type="match status" value="1"/>
</dbReference>
<protein>
    <recommendedName>
        <fullName evidence="5">Retinoid-binding protein 7</fullName>
    </recommendedName>
</protein>
<dbReference type="Gene3D" id="2.40.128.20">
    <property type="match status" value="1"/>
</dbReference>
<evidence type="ECO:0000256" key="2">
    <source>
        <dbReference type="SAM" id="MobiDB-lite"/>
    </source>
</evidence>
<reference evidence="3 4" key="1">
    <citation type="submission" date="2023-05" db="EMBL/GenBank/DDBJ databases">
        <title>B98-5 Cell Line De Novo Hybrid Assembly: An Optical Mapping Approach.</title>
        <authorList>
            <person name="Kananen K."/>
            <person name="Auerbach J.A."/>
            <person name="Kautto E."/>
            <person name="Blachly J.S."/>
        </authorList>
    </citation>
    <scope>NUCLEOTIDE SEQUENCE [LARGE SCALE GENOMIC DNA]</scope>
    <source>
        <strain evidence="3">B95-8</strain>
        <tissue evidence="3">Cell line</tissue>
    </source>
</reference>
<name>A0ABQ9V971_SAGOE</name>
<evidence type="ECO:0000313" key="4">
    <source>
        <dbReference type="Proteomes" id="UP001266305"/>
    </source>
</evidence>
<proteinExistence type="inferred from homology"/>